<comment type="caution">
    <text evidence="1">The sequence shown here is derived from an EMBL/GenBank/DDBJ whole genome shotgun (WGS) entry which is preliminary data.</text>
</comment>
<reference evidence="1" key="1">
    <citation type="submission" date="2019-11" db="EMBL/GenBank/DDBJ databases">
        <title>Leishmania tarentolae CDS.</title>
        <authorList>
            <person name="Goto Y."/>
            <person name="Yamagishi J."/>
        </authorList>
    </citation>
    <scope>NUCLEOTIDE SEQUENCE [LARGE SCALE GENOMIC DNA]</scope>
    <source>
        <strain evidence="1">Parrot Tar II</strain>
    </source>
</reference>
<dbReference type="EMBL" id="BLBS01000025">
    <property type="protein sequence ID" value="GET88096.1"/>
    <property type="molecule type" value="Genomic_DNA"/>
</dbReference>
<sequence>MEDRVRLARGASQGWHRPLHCRRSPARLAVLLVTANSRSDALRCGLPPVLRELDSGTTRGAFLPLTCVGRREGEGLQRGDAHRWAIGQRFM</sequence>
<organism evidence="1 2">
    <name type="scientific">Leishmania tarentolae</name>
    <name type="common">Sauroleishmania tarentolae</name>
    <dbReference type="NCBI Taxonomy" id="5689"/>
    <lineage>
        <taxon>Eukaryota</taxon>
        <taxon>Discoba</taxon>
        <taxon>Euglenozoa</taxon>
        <taxon>Kinetoplastea</taxon>
        <taxon>Metakinetoplastina</taxon>
        <taxon>Trypanosomatida</taxon>
        <taxon>Trypanosomatidae</taxon>
        <taxon>Leishmaniinae</taxon>
        <taxon>Leishmania</taxon>
        <taxon>lizard Leishmania</taxon>
    </lineage>
</organism>
<proteinExistence type="predicted"/>
<protein>
    <submittedName>
        <fullName evidence="1">Unspecified product</fullName>
    </submittedName>
</protein>
<evidence type="ECO:0000313" key="2">
    <source>
        <dbReference type="Proteomes" id="UP000419144"/>
    </source>
</evidence>
<evidence type="ECO:0000313" key="1">
    <source>
        <dbReference type="EMBL" id="GET88096.1"/>
    </source>
</evidence>
<gene>
    <name evidence="1" type="ORF">LtaPh_2005000</name>
</gene>
<accession>A0A640KEG8</accession>
<keyword evidence="2" id="KW-1185">Reference proteome</keyword>
<dbReference type="VEuPathDB" id="TriTrypDB:LtaPh_2005000"/>
<dbReference type="Proteomes" id="UP000419144">
    <property type="component" value="Unassembled WGS sequence"/>
</dbReference>
<name>A0A640KEG8_LEITA</name>
<dbReference type="AlphaFoldDB" id="A0A640KEG8"/>